<dbReference type="RefSeq" id="WP_148732221.1">
    <property type="nucleotide sequence ID" value="NZ_VSSB01000001.1"/>
</dbReference>
<dbReference type="PANTHER" id="PTHR12598">
    <property type="entry name" value="COPPER HOMEOSTASIS PROTEIN CUTC"/>
    <property type="match status" value="1"/>
</dbReference>
<dbReference type="PANTHER" id="PTHR12598:SF0">
    <property type="entry name" value="COPPER HOMEOSTASIS PROTEIN CUTC HOMOLOG"/>
    <property type="match status" value="1"/>
</dbReference>
<dbReference type="Pfam" id="PF03932">
    <property type="entry name" value="CutC"/>
    <property type="match status" value="1"/>
</dbReference>
<organism evidence="3 4">
    <name type="scientific">Agromyces mariniharenae</name>
    <dbReference type="NCBI Taxonomy" id="2604423"/>
    <lineage>
        <taxon>Bacteria</taxon>
        <taxon>Bacillati</taxon>
        <taxon>Actinomycetota</taxon>
        <taxon>Actinomycetes</taxon>
        <taxon>Micrococcales</taxon>
        <taxon>Microbacteriaceae</taxon>
        <taxon>Agromyces</taxon>
    </lineage>
</organism>
<comment type="caution">
    <text evidence="2">Once thought to be involved in copper homeostasis, experiments in E.coli have shown this is not the case.</text>
</comment>
<dbReference type="Proteomes" id="UP000325243">
    <property type="component" value="Unassembled WGS sequence"/>
</dbReference>
<dbReference type="InterPro" id="IPR005627">
    <property type="entry name" value="CutC-like"/>
</dbReference>
<comment type="similarity">
    <text evidence="1 2">Belongs to the CutC family.</text>
</comment>
<dbReference type="InterPro" id="IPR036822">
    <property type="entry name" value="CutC-like_dom_sf"/>
</dbReference>
<dbReference type="Gene3D" id="3.20.20.380">
    <property type="entry name" value="Copper homeostasis (CutC) domain"/>
    <property type="match status" value="1"/>
</dbReference>
<dbReference type="GO" id="GO:0005737">
    <property type="term" value="C:cytoplasm"/>
    <property type="evidence" value="ECO:0007669"/>
    <property type="project" value="UniProtKB-SubCell"/>
</dbReference>
<evidence type="ECO:0000256" key="2">
    <source>
        <dbReference type="HAMAP-Rule" id="MF_00795"/>
    </source>
</evidence>
<comment type="subcellular location">
    <subcellularLocation>
        <location evidence="2">Cytoplasm</location>
    </subcellularLocation>
</comment>
<proteinExistence type="inferred from homology"/>
<gene>
    <name evidence="2" type="primary">cutC</name>
    <name evidence="3" type="ORF">FYC51_03160</name>
</gene>
<name>A0A5S4V409_9MICO</name>
<dbReference type="EMBL" id="VSSB01000001">
    <property type="protein sequence ID" value="TYL52759.1"/>
    <property type="molecule type" value="Genomic_DNA"/>
</dbReference>
<dbReference type="HAMAP" id="MF_00795">
    <property type="entry name" value="CutC"/>
    <property type="match status" value="1"/>
</dbReference>
<dbReference type="GO" id="GO:0005507">
    <property type="term" value="F:copper ion binding"/>
    <property type="evidence" value="ECO:0007669"/>
    <property type="project" value="TreeGrafter"/>
</dbReference>
<evidence type="ECO:0000256" key="1">
    <source>
        <dbReference type="ARBA" id="ARBA00007768"/>
    </source>
</evidence>
<sequence>MTLLEVCLDDVDGAPVAEAAGADRLELCAALGDGGITPSAGTVAAVFDRVHRVGVQVLVRQRPGDFVYSSAELEAMAADIRMIRALPRPAAVRLGFVVGALMPDGTIDRAATERLVAVARDVPVTFHKAFDQTPDQFAALDQLVDLGVERVLTSGGAASASEGSARLAALVSHASGRIAVLAGGGVRPDNVEALVRTTGVREVHLRPGAAVPSAAIASTIDASPTARSYDSGHRIATSGVLVARMRAVLDHTMACA</sequence>
<keyword evidence="2" id="KW-0963">Cytoplasm</keyword>
<comment type="caution">
    <text evidence="3">The sequence shown here is derived from an EMBL/GenBank/DDBJ whole genome shotgun (WGS) entry which is preliminary data.</text>
</comment>
<reference evidence="3 4" key="1">
    <citation type="submission" date="2019-08" db="EMBL/GenBank/DDBJ databases">
        <authorList>
            <person name="Hu J."/>
        </authorList>
    </citation>
    <scope>NUCLEOTIDE SEQUENCE [LARGE SCALE GENOMIC DNA]</scope>
    <source>
        <strain evidence="3 4">NEAU-184</strain>
    </source>
</reference>
<dbReference type="SUPFAM" id="SSF110395">
    <property type="entry name" value="CutC-like"/>
    <property type="match status" value="1"/>
</dbReference>
<protein>
    <recommendedName>
        <fullName evidence="2">PF03932 family protein CutC</fullName>
    </recommendedName>
</protein>
<accession>A0A5S4V409</accession>
<dbReference type="AlphaFoldDB" id="A0A5S4V409"/>
<keyword evidence="4" id="KW-1185">Reference proteome</keyword>
<evidence type="ECO:0000313" key="3">
    <source>
        <dbReference type="EMBL" id="TYL52759.1"/>
    </source>
</evidence>
<evidence type="ECO:0000313" key="4">
    <source>
        <dbReference type="Proteomes" id="UP000325243"/>
    </source>
</evidence>